<evidence type="ECO:0000256" key="5">
    <source>
        <dbReference type="ARBA" id="ARBA00038440"/>
    </source>
</evidence>
<evidence type="ECO:0000256" key="7">
    <source>
        <dbReference type="ARBA" id="ARBA00041682"/>
    </source>
</evidence>
<dbReference type="GO" id="GO:0005829">
    <property type="term" value="C:cytosol"/>
    <property type="evidence" value="ECO:0007669"/>
    <property type="project" value="TreeGrafter"/>
</dbReference>
<reference evidence="10 11" key="1">
    <citation type="submission" date="2018-06" db="EMBL/GenBank/DDBJ databases">
        <title>Genomic Encyclopedia of Archaeal and Bacterial Type Strains, Phase II (KMG-II): from individual species to whole genera.</title>
        <authorList>
            <person name="Goeker M."/>
        </authorList>
    </citation>
    <scope>NUCLEOTIDE SEQUENCE [LARGE SCALE GENOMIC DNA]</scope>
    <source>
        <strain evidence="10 11">DSM 23857</strain>
    </source>
</reference>
<evidence type="ECO:0000256" key="1">
    <source>
        <dbReference type="ARBA" id="ARBA00005054"/>
    </source>
</evidence>
<comment type="catalytic activity">
    <reaction evidence="8">
        <text>N(1)-(5-phospho-beta-D-ribosyl)glycinamide + (6R)-10-formyltetrahydrofolate = N(2)-formyl-N(1)-(5-phospho-beta-D-ribosyl)glycinamide + (6S)-5,6,7,8-tetrahydrofolate + H(+)</text>
        <dbReference type="Rhea" id="RHEA:15053"/>
        <dbReference type="ChEBI" id="CHEBI:15378"/>
        <dbReference type="ChEBI" id="CHEBI:57453"/>
        <dbReference type="ChEBI" id="CHEBI:143788"/>
        <dbReference type="ChEBI" id="CHEBI:147286"/>
        <dbReference type="ChEBI" id="CHEBI:195366"/>
        <dbReference type="EC" id="2.1.2.2"/>
    </reaction>
</comment>
<dbReference type="InterPro" id="IPR001555">
    <property type="entry name" value="GART_AS"/>
</dbReference>
<evidence type="ECO:0000259" key="9">
    <source>
        <dbReference type="Pfam" id="PF00551"/>
    </source>
</evidence>
<protein>
    <recommendedName>
        <fullName evidence="2">phosphoribosylglycinamide formyltransferase 1</fullName>
        <ecNumber evidence="2">2.1.2.2</ecNumber>
    </recommendedName>
    <alternativeName>
        <fullName evidence="7">5'-phosphoribosylglycinamide transformylase</fullName>
    </alternativeName>
    <alternativeName>
        <fullName evidence="6">GAR transformylase</fullName>
    </alternativeName>
</protein>
<dbReference type="PROSITE" id="PS00373">
    <property type="entry name" value="GART"/>
    <property type="match status" value="1"/>
</dbReference>
<dbReference type="PANTHER" id="PTHR43369">
    <property type="entry name" value="PHOSPHORIBOSYLGLYCINAMIDE FORMYLTRANSFERASE"/>
    <property type="match status" value="1"/>
</dbReference>
<sequence length="264" mass="29656">MSVKCQQKTYLTLTNTGGLSVKCRRRVGRVSVGSRWEVGERVVKEWLSIYYYIVVRWFSASIVGIHPNLQSFPIFAAMKNIAIFASGAGSNAQKIIDHFRGKGTVNVKYILCNKPGAGIFDIAERENIPAILIEKEQFFRGDTYVKLLQEANIDLIVLAGFLWKVPTNLVQAFPNKIINIHPALLPKYGGKGMYGHFVHEAVVAAQEKESGITIHYVNEHYDEGAPILQERCEVLSTDSPTDVAKKVQVLEHQWFPVIVERLLS</sequence>
<dbReference type="Gene3D" id="3.40.50.170">
    <property type="entry name" value="Formyl transferase, N-terminal domain"/>
    <property type="match status" value="1"/>
</dbReference>
<dbReference type="InterPro" id="IPR036477">
    <property type="entry name" value="Formyl_transf_N_sf"/>
</dbReference>
<dbReference type="SUPFAM" id="SSF53328">
    <property type="entry name" value="Formyltransferase"/>
    <property type="match status" value="1"/>
</dbReference>
<dbReference type="InterPro" id="IPR004607">
    <property type="entry name" value="GART"/>
</dbReference>
<evidence type="ECO:0000256" key="6">
    <source>
        <dbReference type="ARBA" id="ARBA00041324"/>
    </source>
</evidence>
<keyword evidence="11" id="KW-1185">Reference proteome</keyword>
<evidence type="ECO:0000256" key="3">
    <source>
        <dbReference type="ARBA" id="ARBA00022679"/>
    </source>
</evidence>
<comment type="caution">
    <text evidence="10">The sequence shown here is derived from an EMBL/GenBank/DDBJ whole genome shotgun (WGS) entry which is preliminary data.</text>
</comment>
<keyword evidence="4" id="KW-0658">Purine biosynthesis</keyword>
<dbReference type="EMBL" id="QLLL01000007">
    <property type="protein sequence ID" value="RAJ01699.1"/>
    <property type="molecule type" value="Genomic_DNA"/>
</dbReference>
<name>A0A327QAY8_9BACT</name>
<keyword evidence="3 10" id="KW-0808">Transferase</keyword>
<dbReference type="AlphaFoldDB" id="A0A327QAY8"/>
<dbReference type="InterPro" id="IPR002376">
    <property type="entry name" value="Formyl_transf_N"/>
</dbReference>
<dbReference type="UniPathway" id="UPA00074">
    <property type="reaction ID" value="UER00126"/>
</dbReference>
<comment type="similarity">
    <text evidence="5">Belongs to the GART family.</text>
</comment>
<dbReference type="GO" id="GO:0006189">
    <property type="term" value="P:'de novo' IMP biosynthetic process"/>
    <property type="evidence" value="ECO:0007669"/>
    <property type="project" value="UniProtKB-UniPathway"/>
</dbReference>
<evidence type="ECO:0000313" key="10">
    <source>
        <dbReference type="EMBL" id="RAJ01699.1"/>
    </source>
</evidence>
<gene>
    <name evidence="10" type="ORF">LX64_03917</name>
</gene>
<evidence type="ECO:0000256" key="2">
    <source>
        <dbReference type="ARBA" id="ARBA00012254"/>
    </source>
</evidence>
<organism evidence="10 11">
    <name type="scientific">Chitinophaga skermanii</name>
    <dbReference type="NCBI Taxonomy" id="331697"/>
    <lineage>
        <taxon>Bacteria</taxon>
        <taxon>Pseudomonadati</taxon>
        <taxon>Bacteroidota</taxon>
        <taxon>Chitinophagia</taxon>
        <taxon>Chitinophagales</taxon>
        <taxon>Chitinophagaceae</taxon>
        <taxon>Chitinophaga</taxon>
    </lineage>
</organism>
<accession>A0A327QAY8</accession>
<dbReference type="Pfam" id="PF00551">
    <property type="entry name" value="Formyl_trans_N"/>
    <property type="match status" value="1"/>
</dbReference>
<dbReference type="EC" id="2.1.2.2" evidence="2"/>
<dbReference type="Proteomes" id="UP000249547">
    <property type="component" value="Unassembled WGS sequence"/>
</dbReference>
<evidence type="ECO:0000256" key="8">
    <source>
        <dbReference type="ARBA" id="ARBA00047664"/>
    </source>
</evidence>
<dbReference type="CDD" id="cd08645">
    <property type="entry name" value="FMT_core_GART"/>
    <property type="match status" value="1"/>
</dbReference>
<proteinExistence type="inferred from homology"/>
<evidence type="ECO:0000313" key="11">
    <source>
        <dbReference type="Proteomes" id="UP000249547"/>
    </source>
</evidence>
<evidence type="ECO:0000256" key="4">
    <source>
        <dbReference type="ARBA" id="ARBA00022755"/>
    </source>
</evidence>
<feature type="domain" description="Formyl transferase N-terminal" evidence="9">
    <location>
        <begin position="79"/>
        <end position="257"/>
    </location>
</feature>
<dbReference type="GO" id="GO:0004644">
    <property type="term" value="F:phosphoribosylglycinamide formyltransferase activity"/>
    <property type="evidence" value="ECO:0007669"/>
    <property type="project" value="UniProtKB-EC"/>
</dbReference>
<comment type="pathway">
    <text evidence="1">Purine metabolism; IMP biosynthesis via de novo pathway; N(2)-formyl-N(1)-(5-phospho-D-ribosyl)glycinamide from N(1)-(5-phospho-D-ribosyl)glycinamide (10-formyl THF route): step 1/1.</text>
</comment>
<dbReference type="PANTHER" id="PTHR43369:SF2">
    <property type="entry name" value="PHOSPHORIBOSYLGLYCINAMIDE FORMYLTRANSFERASE"/>
    <property type="match status" value="1"/>
</dbReference>